<dbReference type="RefSeq" id="WP_071564274.1">
    <property type="nucleotide sequence ID" value="NZ_MIQH01000535.1"/>
</dbReference>
<evidence type="ECO:0000259" key="1">
    <source>
        <dbReference type="Pfam" id="PF18863"/>
    </source>
</evidence>
<evidence type="ECO:0000313" key="3">
    <source>
        <dbReference type="EMBL" id="OIR24731.1"/>
    </source>
</evidence>
<organism evidence="3 4">
    <name type="scientific">Bathymodiolus thermophilus thioautotrophic gill symbiont</name>
    <dbReference type="NCBI Taxonomy" id="2360"/>
    <lineage>
        <taxon>Bacteria</taxon>
        <taxon>Pseudomonadati</taxon>
        <taxon>Pseudomonadota</taxon>
        <taxon>Gammaproteobacteria</taxon>
        <taxon>sulfur-oxidizing symbionts</taxon>
    </lineage>
</organism>
<dbReference type="Pfam" id="PF22809">
    <property type="entry name" value="DUF7014"/>
    <property type="match status" value="1"/>
</dbReference>
<dbReference type="OrthoDB" id="8113776at2"/>
<name>A0A1J5TV82_9GAMM</name>
<feature type="domain" description="HEPN AbiJ-N-terminal" evidence="1">
    <location>
        <begin position="5"/>
        <end position="180"/>
    </location>
</feature>
<proteinExistence type="predicted"/>
<evidence type="ECO:0000259" key="2">
    <source>
        <dbReference type="Pfam" id="PF22809"/>
    </source>
</evidence>
<feature type="domain" description="DUF7014" evidence="2">
    <location>
        <begin position="188"/>
        <end position="317"/>
    </location>
</feature>
<dbReference type="NCBIfam" id="NF046078">
    <property type="entry name" value="STM4504_CBY0614"/>
    <property type="match status" value="1"/>
</dbReference>
<evidence type="ECO:0008006" key="5">
    <source>
        <dbReference type="Google" id="ProtNLM"/>
    </source>
</evidence>
<evidence type="ECO:0000313" key="4">
    <source>
        <dbReference type="Proteomes" id="UP000182798"/>
    </source>
</evidence>
<comment type="caution">
    <text evidence="3">The sequence shown here is derived from an EMBL/GenBank/DDBJ whole genome shotgun (WGS) entry which is preliminary data.</text>
</comment>
<dbReference type="Proteomes" id="UP000182798">
    <property type="component" value="Unassembled WGS sequence"/>
</dbReference>
<protein>
    <recommendedName>
        <fullName evidence="5">Abortive infection protein-like C-terminal domain-containing protein</fullName>
    </recommendedName>
</protein>
<dbReference type="InterPro" id="IPR049503">
    <property type="entry name" value="AbiJ_NTD4"/>
</dbReference>
<gene>
    <name evidence="3" type="ORF">BGC33_04425</name>
</gene>
<dbReference type="EMBL" id="MIQH01000535">
    <property type="protein sequence ID" value="OIR24731.1"/>
    <property type="molecule type" value="Genomic_DNA"/>
</dbReference>
<dbReference type="InterPro" id="IPR054280">
    <property type="entry name" value="DUF7014"/>
</dbReference>
<reference evidence="4" key="1">
    <citation type="submission" date="2016-09" db="EMBL/GenBank/DDBJ databases">
        <title>Genome Sequence of Bathymodiolus thermophilus sulfur-oxidizing gill endosymbiont.</title>
        <authorList>
            <person name="Ponnudurai R."/>
            <person name="Kleiner M."/>
            <person name="Sayavedra L."/>
            <person name="Thuermer A."/>
            <person name="Felbeck H."/>
            <person name="Schlueter R."/>
            <person name="Schweder T."/>
            <person name="Markert S."/>
        </authorList>
    </citation>
    <scope>NUCLEOTIDE SEQUENCE [LARGE SCALE GENOMIC DNA]</scope>
    <source>
        <strain evidence="4">BAT/CrabSpa'14</strain>
    </source>
</reference>
<dbReference type="AlphaFoldDB" id="A0A1J5TV82"/>
<accession>A0A1J5TV82</accession>
<sequence length="322" mass="36982">MAIFDLFSKRQKTLRGDAPDVYTYDDLPNALRVQIIHIWYDSIGNDNNYSYSYSYSSINRGKINSLYKLIVDILCREYGMLKLPTAEKYNDRVYSSELTNFLLQEGNIERQLDVIELSFRCIDRTTRNNHLLGHNDASKVADAAISELNDRFKEHGIGFQYIEGKIVRVDSELIHVEAVKPALRLLNKKNYLGAQQEFLSAYEHYRHGKQKESLNDCLKSFESTMKAICDKRKWVYPPNATAKALIQICFDNNLIPLLWQQQFSSLRSMLESGIPTGRNKLSGHGQGTTPTIVPDYLVTYMLHMTASTLVFLTTAEKNLDEK</sequence>
<dbReference type="Pfam" id="PF18863">
    <property type="entry name" value="AbiJ_NTD4"/>
    <property type="match status" value="1"/>
</dbReference>